<comment type="caution">
    <text evidence="6">The sequence shown here is derived from an EMBL/GenBank/DDBJ whole genome shotgun (WGS) entry which is preliminary data.</text>
</comment>
<evidence type="ECO:0000256" key="2">
    <source>
        <dbReference type="ARBA" id="ARBA00023125"/>
    </source>
</evidence>
<evidence type="ECO:0000256" key="4">
    <source>
        <dbReference type="ARBA" id="ARBA00023163"/>
    </source>
</evidence>
<dbReference type="RefSeq" id="WP_110272749.1">
    <property type="nucleotide sequence ID" value="NZ_QJJG01000002.1"/>
</dbReference>
<dbReference type="InterPro" id="IPR003313">
    <property type="entry name" value="AraC-bd"/>
</dbReference>
<evidence type="ECO:0000313" key="7">
    <source>
        <dbReference type="Proteomes" id="UP000247485"/>
    </source>
</evidence>
<protein>
    <submittedName>
        <fullName evidence="6">AraC-like DNA-binding protein</fullName>
    </submittedName>
</protein>
<dbReference type="Gene3D" id="2.60.120.10">
    <property type="entry name" value="Jelly Rolls"/>
    <property type="match status" value="1"/>
</dbReference>
<dbReference type="GO" id="GO:0043565">
    <property type="term" value="F:sequence-specific DNA binding"/>
    <property type="evidence" value="ECO:0007669"/>
    <property type="project" value="InterPro"/>
</dbReference>
<dbReference type="InterPro" id="IPR018062">
    <property type="entry name" value="HTH_AraC-typ_CS"/>
</dbReference>
<sequence>MSHTRDISQTFWRDEQFPWLELRSTWHSHQAYKRHRHPQLSVGAIIEGETRCICNGREYLLRPGELIIIPAQAPHSCNPLNGQPRSYHMLYLDIPWCRQQLGNIPHPAQLTTPQLVIRDAGLFAQYQQIVALMHQQQTAALSASIARLLQALPLHPAVPQALSQASSQLFNRLATNLQEPPTLDSLANELSLRKETLIRAFKHDTGLTPASFINMARIEFAKTRLRAGDNIADVGYQAGFADQSHFHKTFVSYTAATPRQYAQGRSISDNN</sequence>
<dbReference type="EMBL" id="QJJG01000002">
    <property type="protein sequence ID" value="PXW48734.1"/>
    <property type="molecule type" value="Genomic_DNA"/>
</dbReference>
<evidence type="ECO:0000259" key="5">
    <source>
        <dbReference type="PROSITE" id="PS01124"/>
    </source>
</evidence>
<dbReference type="InterPro" id="IPR037923">
    <property type="entry name" value="HTH-like"/>
</dbReference>
<name>A0A318FZ88_KLEOX</name>
<dbReference type="InterPro" id="IPR014710">
    <property type="entry name" value="RmlC-like_jellyroll"/>
</dbReference>
<dbReference type="Proteomes" id="UP000247485">
    <property type="component" value="Unassembled WGS sequence"/>
</dbReference>
<dbReference type="InterPro" id="IPR018060">
    <property type="entry name" value="HTH_AraC"/>
</dbReference>
<dbReference type="InterPro" id="IPR050204">
    <property type="entry name" value="AraC_XylS_family_regulators"/>
</dbReference>
<dbReference type="PANTHER" id="PTHR46796:SF2">
    <property type="entry name" value="TRANSCRIPTIONAL REGULATORY PROTEIN"/>
    <property type="match status" value="1"/>
</dbReference>
<dbReference type="Pfam" id="PF02311">
    <property type="entry name" value="AraC_binding"/>
    <property type="match status" value="1"/>
</dbReference>
<dbReference type="SMART" id="SM00342">
    <property type="entry name" value="HTH_ARAC"/>
    <property type="match status" value="1"/>
</dbReference>
<dbReference type="SUPFAM" id="SSF51215">
    <property type="entry name" value="Regulatory protein AraC"/>
    <property type="match status" value="1"/>
</dbReference>
<dbReference type="PROSITE" id="PS01124">
    <property type="entry name" value="HTH_ARAC_FAMILY_2"/>
    <property type="match status" value="1"/>
</dbReference>
<dbReference type="AlphaFoldDB" id="A0A318FZ88"/>
<keyword evidence="4" id="KW-0804">Transcription</keyword>
<reference evidence="6 7" key="1">
    <citation type="submission" date="2018-05" db="EMBL/GenBank/DDBJ databases">
        <title>Freshwater and sediment microbial communities from various areas in North America, analyzing microbe dynamics in response to fracking.</title>
        <authorList>
            <person name="Lamendella R."/>
        </authorList>
    </citation>
    <scope>NUCLEOTIDE SEQUENCE [LARGE SCALE GENOMIC DNA]</scope>
    <source>
        <strain evidence="6 7">67</strain>
    </source>
</reference>
<keyword evidence="3" id="KW-0010">Activator</keyword>
<organism evidence="6 7">
    <name type="scientific">Klebsiella oxytoca</name>
    <dbReference type="NCBI Taxonomy" id="571"/>
    <lineage>
        <taxon>Bacteria</taxon>
        <taxon>Pseudomonadati</taxon>
        <taxon>Pseudomonadota</taxon>
        <taxon>Gammaproteobacteria</taxon>
        <taxon>Enterobacterales</taxon>
        <taxon>Enterobacteriaceae</taxon>
        <taxon>Klebsiella/Raoultella group</taxon>
        <taxon>Klebsiella</taxon>
    </lineage>
</organism>
<accession>A0A318FZ88</accession>
<evidence type="ECO:0000313" key="6">
    <source>
        <dbReference type="EMBL" id="PXW48734.1"/>
    </source>
</evidence>
<evidence type="ECO:0000256" key="1">
    <source>
        <dbReference type="ARBA" id="ARBA00023015"/>
    </source>
</evidence>
<keyword evidence="2 6" id="KW-0238">DNA-binding</keyword>
<keyword evidence="1" id="KW-0805">Transcription regulation</keyword>
<dbReference type="PROSITE" id="PS00041">
    <property type="entry name" value="HTH_ARAC_FAMILY_1"/>
    <property type="match status" value="1"/>
</dbReference>
<dbReference type="Pfam" id="PF12833">
    <property type="entry name" value="HTH_18"/>
    <property type="match status" value="1"/>
</dbReference>
<dbReference type="GO" id="GO:0003700">
    <property type="term" value="F:DNA-binding transcription factor activity"/>
    <property type="evidence" value="ECO:0007669"/>
    <property type="project" value="InterPro"/>
</dbReference>
<dbReference type="SUPFAM" id="SSF46689">
    <property type="entry name" value="Homeodomain-like"/>
    <property type="match status" value="1"/>
</dbReference>
<feature type="domain" description="HTH araC/xylS-type" evidence="5">
    <location>
        <begin position="167"/>
        <end position="264"/>
    </location>
</feature>
<dbReference type="InterPro" id="IPR009057">
    <property type="entry name" value="Homeodomain-like_sf"/>
</dbReference>
<dbReference type="Gene3D" id="1.10.10.60">
    <property type="entry name" value="Homeodomain-like"/>
    <property type="match status" value="1"/>
</dbReference>
<proteinExistence type="predicted"/>
<evidence type="ECO:0000256" key="3">
    <source>
        <dbReference type="ARBA" id="ARBA00023159"/>
    </source>
</evidence>
<gene>
    <name evidence="6" type="ORF">DET57_102343</name>
</gene>
<dbReference type="PANTHER" id="PTHR46796">
    <property type="entry name" value="HTH-TYPE TRANSCRIPTIONAL ACTIVATOR RHAS-RELATED"/>
    <property type="match status" value="1"/>
</dbReference>